<evidence type="ECO:0000256" key="8">
    <source>
        <dbReference type="ARBA" id="ARBA00023180"/>
    </source>
</evidence>
<protein>
    <recommendedName>
        <fullName evidence="10">Ionotropic glutamate receptor C-terminal domain-containing protein</fullName>
    </recommendedName>
</protein>
<dbReference type="InterPro" id="IPR001320">
    <property type="entry name" value="Iontro_rcpt_C"/>
</dbReference>
<feature type="transmembrane region" description="Helical" evidence="9">
    <location>
        <begin position="363"/>
        <end position="386"/>
    </location>
</feature>
<dbReference type="AlphaFoldDB" id="A0AAD8EQQ4"/>
<gene>
    <name evidence="11" type="ORF">L9F63_010319</name>
</gene>
<dbReference type="GO" id="GO:0005886">
    <property type="term" value="C:plasma membrane"/>
    <property type="evidence" value="ECO:0007669"/>
    <property type="project" value="UniProtKB-SubCell"/>
</dbReference>
<comment type="subcellular location">
    <subcellularLocation>
        <location evidence="1">Cell membrane</location>
        <topology evidence="1">Multi-pass membrane protein</topology>
    </subcellularLocation>
</comment>
<evidence type="ECO:0000256" key="5">
    <source>
        <dbReference type="ARBA" id="ARBA00022989"/>
    </source>
</evidence>
<name>A0AAD8EQQ4_DIPPU</name>
<evidence type="ECO:0000256" key="4">
    <source>
        <dbReference type="ARBA" id="ARBA00022692"/>
    </source>
</evidence>
<dbReference type="GO" id="GO:0050906">
    <property type="term" value="P:detection of stimulus involved in sensory perception"/>
    <property type="evidence" value="ECO:0007669"/>
    <property type="project" value="UniProtKB-ARBA"/>
</dbReference>
<sequence>TEFEEYPWEQPLLEPINAGCLAFITQTTQIKLMIKTFPRLFHSPKSIYRANRKFLYLPIENNLMPEDAFEKTIQDIFSTREMDIMPDVVFVKILDGRNKTSKQLNIFNVRVILPNLEEIIVELLTHKYVGTNKQDRVSLNLWNDRVGFFHDGNLYPDKMLNLMGKKLVVTGMAYEPLTVIDWNEEPHTYDGLDLQFMFQWAEKINFTYEFMHDENFYGEIWPNGSGNGALGFTSMDLADYVFVATFIWEYEHNFLDYSTAYFQTSIILVSPKPKLLPGWLVPVLPFSHGMWIAVVVSVFVCTTILYATSVASVSFVAGQGRLWRTMYSTWIECLFRTSGLLVLQVPPDERDWSTPRYVPMRHLVAWLILFYFVVTTAYSGGLANVLTVPRYEKPIDTVHDLASRDAKWTGIYDAYLVSIKDSINRDVQQVVKNWRFGSVQWLKSKTTTGDMSFALEKMLGGHFFIPPFIDEDTMDHLRIMKEDLYACVCVYVTRKGSPLMSSLNKWLMRARDSGLFYYWENLVVRTHLSSRRQLSVINSRMQYDDGPQKLQIHHIVGAFYLLVYGLGLATLGFILELVYHRLATSTYKIPFTNLKRKMIDVKM</sequence>
<evidence type="ECO:0000313" key="12">
    <source>
        <dbReference type="Proteomes" id="UP001233999"/>
    </source>
</evidence>
<dbReference type="PANTHER" id="PTHR42643">
    <property type="entry name" value="IONOTROPIC RECEPTOR 20A-RELATED"/>
    <property type="match status" value="1"/>
</dbReference>
<dbReference type="Gene3D" id="3.40.190.10">
    <property type="entry name" value="Periplasmic binding protein-like II"/>
    <property type="match status" value="1"/>
</dbReference>
<evidence type="ECO:0000256" key="3">
    <source>
        <dbReference type="ARBA" id="ARBA00022475"/>
    </source>
</evidence>
<feature type="transmembrane region" description="Helical" evidence="9">
    <location>
        <begin position="290"/>
        <end position="317"/>
    </location>
</feature>
<evidence type="ECO:0000256" key="9">
    <source>
        <dbReference type="SAM" id="Phobius"/>
    </source>
</evidence>
<dbReference type="EMBL" id="JASPKZ010000828">
    <property type="protein sequence ID" value="KAJ9599188.1"/>
    <property type="molecule type" value="Genomic_DNA"/>
</dbReference>
<dbReference type="PANTHER" id="PTHR42643:SF40">
    <property type="entry name" value="IONOTROPIC RECEPTOR 41A-RELATED"/>
    <property type="match status" value="1"/>
</dbReference>
<reference evidence="11" key="1">
    <citation type="journal article" date="2023" name="IScience">
        <title>Live-bearing cockroach genome reveals convergent evolutionary mechanisms linked to viviparity in insects and beyond.</title>
        <authorList>
            <person name="Fouks B."/>
            <person name="Harrison M.C."/>
            <person name="Mikhailova A.A."/>
            <person name="Marchal E."/>
            <person name="English S."/>
            <person name="Carruthers M."/>
            <person name="Jennings E.C."/>
            <person name="Chiamaka E.L."/>
            <person name="Frigard R.A."/>
            <person name="Pippel M."/>
            <person name="Attardo G.M."/>
            <person name="Benoit J.B."/>
            <person name="Bornberg-Bauer E."/>
            <person name="Tobe S.S."/>
        </authorList>
    </citation>
    <scope>NUCLEOTIDE SEQUENCE</scope>
    <source>
        <strain evidence="11">Stay&amp;Tobe</strain>
    </source>
</reference>
<evidence type="ECO:0000256" key="1">
    <source>
        <dbReference type="ARBA" id="ARBA00004651"/>
    </source>
</evidence>
<organism evidence="11 12">
    <name type="scientific">Diploptera punctata</name>
    <name type="common">Pacific beetle cockroach</name>
    <dbReference type="NCBI Taxonomy" id="6984"/>
    <lineage>
        <taxon>Eukaryota</taxon>
        <taxon>Metazoa</taxon>
        <taxon>Ecdysozoa</taxon>
        <taxon>Arthropoda</taxon>
        <taxon>Hexapoda</taxon>
        <taxon>Insecta</taxon>
        <taxon>Pterygota</taxon>
        <taxon>Neoptera</taxon>
        <taxon>Polyneoptera</taxon>
        <taxon>Dictyoptera</taxon>
        <taxon>Blattodea</taxon>
        <taxon>Blaberoidea</taxon>
        <taxon>Blaberidae</taxon>
        <taxon>Diplopterinae</taxon>
        <taxon>Diploptera</taxon>
    </lineage>
</organism>
<keyword evidence="5 9" id="KW-1133">Transmembrane helix</keyword>
<feature type="transmembrane region" description="Helical" evidence="9">
    <location>
        <begin position="558"/>
        <end position="579"/>
    </location>
</feature>
<reference evidence="11" key="2">
    <citation type="submission" date="2023-05" db="EMBL/GenBank/DDBJ databases">
        <authorList>
            <person name="Fouks B."/>
        </authorList>
    </citation>
    <scope>NUCLEOTIDE SEQUENCE</scope>
    <source>
        <strain evidence="11">Stay&amp;Tobe</strain>
        <tissue evidence="11">Testes</tissue>
    </source>
</reference>
<evidence type="ECO:0000259" key="10">
    <source>
        <dbReference type="Pfam" id="PF00060"/>
    </source>
</evidence>
<feature type="non-terminal residue" evidence="11">
    <location>
        <position position="1"/>
    </location>
</feature>
<keyword evidence="4 9" id="KW-0812">Transmembrane</keyword>
<dbReference type="Proteomes" id="UP001233999">
    <property type="component" value="Unassembled WGS sequence"/>
</dbReference>
<keyword evidence="7" id="KW-0675">Receptor</keyword>
<dbReference type="GO" id="GO:0015276">
    <property type="term" value="F:ligand-gated monoatomic ion channel activity"/>
    <property type="evidence" value="ECO:0007669"/>
    <property type="project" value="InterPro"/>
</dbReference>
<keyword evidence="6 9" id="KW-0472">Membrane</keyword>
<dbReference type="SUPFAM" id="SSF53850">
    <property type="entry name" value="Periplasmic binding protein-like II"/>
    <property type="match status" value="1"/>
</dbReference>
<dbReference type="Gene3D" id="1.10.287.70">
    <property type="match status" value="1"/>
</dbReference>
<evidence type="ECO:0000256" key="6">
    <source>
        <dbReference type="ARBA" id="ARBA00023136"/>
    </source>
</evidence>
<keyword evidence="12" id="KW-1185">Reference proteome</keyword>
<evidence type="ECO:0000256" key="7">
    <source>
        <dbReference type="ARBA" id="ARBA00023170"/>
    </source>
</evidence>
<accession>A0AAD8EQQ4</accession>
<evidence type="ECO:0000256" key="2">
    <source>
        <dbReference type="ARBA" id="ARBA00008685"/>
    </source>
</evidence>
<keyword evidence="8" id="KW-0325">Glycoprotein</keyword>
<comment type="similarity">
    <text evidence="2">Belongs to the glutamate-gated ion channel (TC 1.A.10.1) family.</text>
</comment>
<comment type="caution">
    <text evidence="11">The sequence shown here is derived from an EMBL/GenBank/DDBJ whole genome shotgun (WGS) entry which is preliminary data.</text>
</comment>
<dbReference type="Pfam" id="PF00060">
    <property type="entry name" value="Lig_chan"/>
    <property type="match status" value="1"/>
</dbReference>
<proteinExistence type="inferred from homology"/>
<evidence type="ECO:0000313" key="11">
    <source>
        <dbReference type="EMBL" id="KAJ9599188.1"/>
    </source>
</evidence>
<keyword evidence="3" id="KW-1003">Cell membrane</keyword>
<dbReference type="InterPro" id="IPR052192">
    <property type="entry name" value="Insect_Ionotropic_Sensory_Rcpt"/>
</dbReference>
<feature type="domain" description="Ionotropic glutamate receptor C-terminal" evidence="10">
    <location>
        <begin position="289"/>
        <end position="566"/>
    </location>
</feature>